<reference evidence="1" key="1">
    <citation type="journal article" date="2021" name="Microorganisms">
        <title>Phylogenomic Reconstruction and Metabolic Potential of the Genus Aminobacter.</title>
        <authorList>
            <person name="Artuso I."/>
            <person name="Turrini P."/>
            <person name="Pirolo M."/>
            <person name="Lugli G.A."/>
            <person name="Ventura M."/>
            <person name="Visca P."/>
        </authorList>
    </citation>
    <scope>NUCLEOTIDE SEQUENCE</scope>
    <source>
        <strain evidence="1">LMG 26462</strain>
    </source>
</reference>
<dbReference type="AlphaFoldDB" id="A0A9X1D1W3"/>
<reference evidence="1" key="2">
    <citation type="submission" date="2021-03" db="EMBL/GenBank/DDBJ databases">
        <authorList>
            <person name="Artuso I."/>
            <person name="Turrini P."/>
            <person name="Pirolo M."/>
            <person name="Lugli G.A."/>
            <person name="Ventura M."/>
            <person name="Visca P."/>
        </authorList>
    </citation>
    <scope>NUCLEOTIDE SEQUENCE</scope>
    <source>
        <strain evidence="1">LMG 26462</strain>
    </source>
</reference>
<evidence type="ECO:0000313" key="1">
    <source>
        <dbReference type="EMBL" id="MBT1154352.1"/>
    </source>
</evidence>
<gene>
    <name evidence="1" type="ORF">J1C56_01975</name>
</gene>
<comment type="caution">
    <text evidence="1">The sequence shown here is derived from an EMBL/GenBank/DDBJ whole genome shotgun (WGS) entry which is preliminary data.</text>
</comment>
<keyword evidence="2" id="KW-1185">Reference proteome</keyword>
<evidence type="ECO:0000313" key="2">
    <source>
        <dbReference type="Proteomes" id="UP001138921"/>
    </source>
</evidence>
<proteinExistence type="predicted"/>
<dbReference type="Proteomes" id="UP001138921">
    <property type="component" value="Unassembled WGS sequence"/>
</dbReference>
<protein>
    <submittedName>
        <fullName evidence="1">Uncharacterized protein</fullName>
    </submittedName>
</protein>
<organism evidence="1 2">
    <name type="scientific">Aminobacter anthyllidis</name>
    <dbReference type="NCBI Taxonomy" id="1035067"/>
    <lineage>
        <taxon>Bacteria</taxon>
        <taxon>Pseudomonadati</taxon>
        <taxon>Pseudomonadota</taxon>
        <taxon>Alphaproteobacteria</taxon>
        <taxon>Hyphomicrobiales</taxon>
        <taxon>Phyllobacteriaceae</taxon>
        <taxon>Aminobacter</taxon>
    </lineage>
</organism>
<dbReference type="EMBL" id="JAFLWW010000001">
    <property type="protein sequence ID" value="MBT1154352.1"/>
    <property type="molecule type" value="Genomic_DNA"/>
</dbReference>
<name>A0A9X1D1W3_9HYPH</name>
<sequence>MRDDIEEFRQNELKEVLDTHSGDLSGFAPGGMGCHEALHMASVYADDVYSRLAEHPAVILNPDWFRLAMEAGDRLFALYQAIGAVHLADDAAIRQQEKS</sequence>
<accession>A0A9X1D1W3</accession>
<dbReference type="RefSeq" id="WP_214385494.1">
    <property type="nucleotide sequence ID" value="NZ_JAFLWW010000001.1"/>
</dbReference>
<dbReference type="PROSITE" id="PS51257">
    <property type="entry name" value="PROKAR_LIPOPROTEIN"/>
    <property type="match status" value="1"/>
</dbReference>